<reference evidence="8" key="1">
    <citation type="journal article" date="2019" name="Int. J. Syst. Evol. Microbiol.">
        <title>The Global Catalogue of Microorganisms (GCM) 10K type strain sequencing project: providing services to taxonomists for standard genome sequencing and annotation.</title>
        <authorList>
            <consortium name="The Broad Institute Genomics Platform"/>
            <consortium name="The Broad Institute Genome Sequencing Center for Infectious Disease"/>
            <person name="Wu L."/>
            <person name="Ma J."/>
        </authorList>
    </citation>
    <scope>NUCLEOTIDE SEQUENCE [LARGE SCALE GENOMIC DNA]</scope>
    <source>
        <strain evidence="8">CCM 8875</strain>
    </source>
</reference>
<keyword evidence="3 6" id="KW-0489">Methyltransferase</keyword>
<dbReference type="EMBL" id="JBHTOQ010000003">
    <property type="protein sequence ID" value="MFD1480270.1"/>
    <property type="molecule type" value="Genomic_DNA"/>
</dbReference>
<evidence type="ECO:0000256" key="4">
    <source>
        <dbReference type="ARBA" id="ARBA00022679"/>
    </source>
</evidence>
<dbReference type="Pfam" id="PF02527">
    <property type="entry name" value="GidB"/>
    <property type="match status" value="1"/>
</dbReference>
<keyword evidence="1 6" id="KW-0963">Cytoplasm</keyword>
<evidence type="ECO:0000313" key="8">
    <source>
        <dbReference type="Proteomes" id="UP001597302"/>
    </source>
</evidence>
<organism evidence="7 8">
    <name type="scientific">Paracoccus nototheniae</name>
    <dbReference type="NCBI Taxonomy" id="2489002"/>
    <lineage>
        <taxon>Bacteria</taxon>
        <taxon>Pseudomonadati</taxon>
        <taxon>Pseudomonadota</taxon>
        <taxon>Alphaproteobacteria</taxon>
        <taxon>Rhodobacterales</taxon>
        <taxon>Paracoccaceae</taxon>
        <taxon>Paracoccus</taxon>
    </lineage>
</organism>
<dbReference type="GO" id="GO:0008168">
    <property type="term" value="F:methyltransferase activity"/>
    <property type="evidence" value="ECO:0007669"/>
    <property type="project" value="UniProtKB-KW"/>
</dbReference>
<comment type="function">
    <text evidence="6">Specifically methylates the N7 position of guanine in position 527 of 16S rRNA.</text>
</comment>
<sequence>MTNVSRETENLLLAYQSLVAKWNPKINLVAASTIPDFRFRHIQDSLQLVALADPSGGHWVDLGSGGGLPGIVIGIMTAGSALTVHLVESDQRKAAFLRTVVRELELHQVTVLSERIESTEPSRADHLSARALAPLPKLLEMAERHLKPGGTAWLMKGRTWKAECEQASVDWRFDFAAYPSRTDPEAAILKVTGVSHA</sequence>
<dbReference type="Proteomes" id="UP001597302">
    <property type="component" value="Unassembled WGS sequence"/>
</dbReference>
<comment type="caution">
    <text evidence="6">Lacks conserved residue(s) required for the propagation of feature annotation.</text>
</comment>
<dbReference type="InterPro" id="IPR029063">
    <property type="entry name" value="SAM-dependent_MTases_sf"/>
</dbReference>
<comment type="similarity">
    <text evidence="6">Belongs to the methyltransferase superfamily. RNA methyltransferase RsmG family.</text>
</comment>
<dbReference type="PANTHER" id="PTHR31760:SF0">
    <property type="entry name" value="S-ADENOSYL-L-METHIONINE-DEPENDENT METHYLTRANSFERASES SUPERFAMILY PROTEIN"/>
    <property type="match status" value="1"/>
</dbReference>
<accession>A0ABW4DVF8</accession>
<dbReference type="NCBIfam" id="TIGR00138">
    <property type="entry name" value="rsmG_gidB"/>
    <property type="match status" value="1"/>
</dbReference>
<evidence type="ECO:0000256" key="3">
    <source>
        <dbReference type="ARBA" id="ARBA00022603"/>
    </source>
</evidence>
<evidence type="ECO:0000256" key="1">
    <source>
        <dbReference type="ARBA" id="ARBA00022490"/>
    </source>
</evidence>
<keyword evidence="4 6" id="KW-0808">Transferase</keyword>
<dbReference type="SUPFAM" id="SSF53335">
    <property type="entry name" value="S-adenosyl-L-methionine-dependent methyltransferases"/>
    <property type="match status" value="1"/>
</dbReference>
<evidence type="ECO:0000256" key="6">
    <source>
        <dbReference type="HAMAP-Rule" id="MF_00074"/>
    </source>
</evidence>
<proteinExistence type="inferred from homology"/>
<feature type="binding site" evidence="6">
    <location>
        <position position="63"/>
    </location>
    <ligand>
        <name>S-adenosyl-L-methionine</name>
        <dbReference type="ChEBI" id="CHEBI:59789"/>
    </ligand>
</feature>
<feature type="binding site" evidence="6">
    <location>
        <position position="68"/>
    </location>
    <ligand>
        <name>S-adenosyl-L-methionine</name>
        <dbReference type="ChEBI" id="CHEBI:59789"/>
    </ligand>
</feature>
<evidence type="ECO:0000313" key="7">
    <source>
        <dbReference type="EMBL" id="MFD1480270.1"/>
    </source>
</evidence>
<dbReference type="RefSeq" id="WP_131573040.1">
    <property type="nucleotide sequence ID" value="NZ_CBCSAJ010000012.1"/>
</dbReference>
<dbReference type="PANTHER" id="PTHR31760">
    <property type="entry name" value="S-ADENOSYL-L-METHIONINE-DEPENDENT METHYLTRANSFERASES SUPERFAMILY PROTEIN"/>
    <property type="match status" value="1"/>
</dbReference>
<evidence type="ECO:0000256" key="2">
    <source>
        <dbReference type="ARBA" id="ARBA00022552"/>
    </source>
</evidence>
<dbReference type="Gene3D" id="3.40.50.150">
    <property type="entry name" value="Vaccinia Virus protein VP39"/>
    <property type="match status" value="1"/>
</dbReference>
<feature type="binding site" evidence="6">
    <location>
        <position position="130"/>
    </location>
    <ligand>
        <name>S-adenosyl-L-methionine</name>
        <dbReference type="ChEBI" id="CHEBI:59789"/>
    </ligand>
</feature>
<dbReference type="HAMAP" id="MF_00074">
    <property type="entry name" value="16SrRNA_methyltr_G"/>
    <property type="match status" value="1"/>
</dbReference>
<keyword evidence="8" id="KW-1185">Reference proteome</keyword>
<protein>
    <recommendedName>
        <fullName evidence="6">Ribosomal RNA small subunit methyltransferase G</fullName>
        <ecNumber evidence="6">2.1.1.170</ecNumber>
    </recommendedName>
    <alternativeName>
        <fullName evidence="6">16S rRNA 7-methylguanosine methyltransferase</fullName>
        <shortName evidence="6">16S rRNA m7G methyltransferase</shortName>
    </alternativeName>
</protein>
<comment type="catalytic activity">
    <reaction evidence="6">
        <text>guanosine(527) in 16S rRNA + S-adenosyl-L-methionine = N(7)-methylguanosine(527) in 16S rRNA + S-adenosyl-L-homocysteine</text>
        <dbReference type="Rhea" id="RHEA:42732"/>
        <dbReference type="Rhea" id="RHEA-COMP:10209"/>
        <dbReference type="Rhea" id="RHEA-COMP:10210"/>
        <dbReference type="ChEBI" id="CHEBI:57856"/>
        <dbReference type="ChEBI" id="CHEBI:59789"/>
        <dbReference type="ChEBI" id="CHEBI:74269"/>
        <dbReference type="ChEBI" id="CHEBI:74480"/>
        <dbReference type="EC" id="2.1.1.170"/>
    </reaction>
</comment>
<comment type="subcellular location">
    <subcellularLocation>
        <location evidence="6">Cytoplasm</location>
    </subcellularLocation>
</comment>
<comment type="caution">
    <text evidence="7">The sequence shown here is derived from an EMBL/GenBank/DDBJ whole genome shotgun (WGS) entry which is preliminary data.</text>
</comment>
<dbReference type="InterPro" id="IPR003682">
    <property type="entry name" value="rRNA_ssu_MeTfrase_G"/>
</dbReference>
<name>A0ABW4DVF8_9RHOB</name>
<feature type="binding site" evidence="6">
    <location>
        <begin position="116"/>
        <end position="117"/>
    </location>
    <ligand>
        <name>S-adenosyl-L-methionine</name>
        <dbReference type="ChEBI" id="CHEBI:59789"/>
    </ligand>
</feature>
<dbReference type="GO" id="GO:0032259">
    <property type="term" value="P:methylation"/>
    <property type="evidence" value="ECO:0007669"/>
    <property type="project" value="UniProtKB-KW"/>
</dbReference>
<gene>
    <name evidence="6 7" type="primary">rsmG</name>
    <name evidence="7" type="ORF">ACFQ5P_03060</name>
</gene>
<keyword evidence="2 6" id="KW-0698">rRNA processing</keyword>
<dbReference type="PIRSF" id="PIRSF003078">
    <property type="entry name" value="GidB"/>
    <property type="match status" value="1"/>
</dbReference>
<keyword evidence="5 6" id="KW-0949">S-adenosyl-L-methionine</keyword>
<evidence type="ECO:0000256" key="5">
    <source>
        <dbReference type="ARBA" id="ARBA00022691"/>
    </source>
</evidence>
<dbReference type="EC" id="2.1.1.170" evidence="6"/>